<dbReference type="AlphaFoldDB" id="A0A2T3P0S3"/>
<comment type="caution">
    <text evidence="1">The sequence shown here is derived from an EMBL/GenBank/DDBJ whole genome shotgun (WGS) entry which is preliminary data.</text>
</comment>
<keyword evidence="2" id="KW-1185">Reference proteome</keyword>
<dbReference type="EMBL" id="PYMA01000001">
    <property type="protein sequence ID" value="PSW22125.1"/>
    <property type="molecule type" value="Genomic_DNA"/>
</dbReference>
<sequence>MQNASWKINQGDTLTRFLVSQPIQRRFGQFEDHETMVDRVQYKFKNGFVDVGDLPCRKVFWQSMANRTVNLADKAPTELVYFANGSHKVDFSGFIHIPTHEQRWAETLLTVAEAGEYRFRLSTCGGVRIWVNGKLASTFTPFQRNTEQQTEVALPLNAGTNEIVVHAEELYERDTQFLFELTSLDPRTIDASLAKLDSENVATLESFVSQLAFEMNVADHKLYFDCASQLQGQLDISGVVTGMSNEEETHERVSPQVIEEGEAHFSVNLPTSLKPAHYSVALTFLWQGVEITRHFGINIMPGEKAPSSISLSKRKMDALYYTANDGMDITGKLLALLELDQHPDKAASILNRTLQKISVREDCSDFWMVSVLWAWHKHRYTQLPEKLWDRTRSSILGYRYWLDEPGNDSMWFWSENHVLCFHVSQLLAGQFFPREQFLCSGRTGQQQQKIATERLHCWFDHILEHGLTEWNSSCYYPIDYIGLFALYELAECASIREKAKVVIDRLMLMGALHYQDGVAGGTMGRVYEKELMANEMTELAGFGHVAWGQGWHTRMCASLPMFCLSQYQPSALTHEVATLTGRETVEAYYTQGMDRCAKVTAWKQQGVTLSCVVDHHTGQPGHQQHVLDVQFAHNPKARLWINHPGEDVPGGDGRPSYWAGNGILPRVMQHQHSAMMVYDLGDAPRLAYTHLYLPAESLDEIVVDSHWCFVRSGQAYAVIGASSPIELVESGITRGREVRCYGAKTAWHVSVGTLNGDFESIIEKWKQQTIVLSDEGTDLTATVASPQEQTFTLSWSGECYINDKPWLFPENADVNPIVK</sequence>
<organism evidence="1 2">
    <name type="scientific">Photobacterium sanctipauli</name>
    <dbReference type="NCBI Taxonomy" id="1342794"/>
    <lineage>
        <taxon>Bacteria</taxon>
        <taxon>Pseudomonadati</taxon>
        <taxon>Pseudomonadota</taxon>
        <taxon>Gammaproteobacteria</taxon>
        <taxon>Vibrionales</taxon>
        <taxon>Vibrionaceae</taxon>
        <taxon>Photobacterium</taxon>
    </lineage>
</organism>
<reference evidence="1 2" key="1">
    <citation type="submission" date="2018-01" db="EMBL/GenBank/DDBJ databases">
        <title>Whole genome sequencing of Histamine producing bacteria.</title>
        <authorList>
            <person name="Butler K."/>
        </authorList>
    </citation>
    <scope>NUCLEOTIDE SEQUENCE [LARGE SCALE GENOMIC DNA]</scope>
    <source>
        <strain evidence="1 2">DSM 100436</strain>
    </source>
</reference>
<dbReference type="RefSeq" id="WP_036819154.1">
    <property type="nucleotide sequence ID" value="NZ_JGVO01000196.1"/>
</dbReference>
<gene>
    <name evidence="1" type="ORF">C9I98_02345</name>
</gene>
<evidence type="ECO:0000313" key="1">
    <source>
        <dbReference type="EMBL" id="PSW22125.1"/>
    </source>
</evidence>
<proteinExistence type="predicted"/>
<protein>
    <recommendedName>
        <fullName evidence="3">PA14 domain-containing protein</fullName>
    </recommendedName>
</protein>
<evidence type="ECO:0008006" key="3">
    <source>
        <dbReference type="Google" id="ProtNLM"/>
    </source>
</evidence>
<evidence type="ECO:0000313" key="2">
    <source>
        <dbReference type="Proteomes" id="UP000241771"/>
    </source>
</evidence>
<name>A0A2T3P0S3_9GAMM</name>
<dbReference type="Proteomes" id="UP000241771">
    <property type="component" value="Unassembled WGS sequence"/>
</dbReference>
<accession>A0A2T3P0S3</accession>
<dbReference type="OrthoDB" id="1029638at2"/>